<evidence type="ECO:0000313" key="2">
    <source>
        <dbReference type="Proteomes" id="UP001273505"/>
    </source>
</evidence>
<sequence length="144" mass="16668">MVFCGDEKYRKFKGNLRRVSEDKYELKFIQEKRLDDFRESEGHAITPADVLAALSDGTEYIYHCPTKACGFIAECINDQEDVWACGECGTQWSGRKAFFSSIEESILTFPYRKALYKKRDGQFLPVDPNTYPKKLRDNIEGEWG</sequence>
<accession>A0ABU4S646</accession>
<dbReference type="RefSeq" id="WP_302722057.1">
    <property type="nucleotide sequence ID" value="NZ_JAULRU010000423.1"/>
</dbReference>
<comment type="caution">
    <text evidence="1">The sequence shown here is derived from an EMBL/GenBank/DDBJ whole genome shotgun (WGS) entry which is preliminary data.</text>
</comment>
<organism evidence="1 2">
    <name type="scientific">Gilvimarinus gilvus</name>
    <dbReference type="NCBI Taxonomy" id="3058038"/>
    <lineage>
        <taxon>Bacteria</taxon>
        <taxon>Pseudomonadati</taxon>
        <taxon>Pseudomonadota</taxon>
        <taxon>Gammaproteobacteria</taxon>
        <taxon>Cellvibrionales</taxon>
        <taxon>Cellvibrionaceae</taxon>
        <taxon>Gilvimarinus</taxon>
    </lineage>
</organism>
<reference evidence="1 2" key="1">
    <citation type="submission" date="2023-11" db="EMBL/GenBank/DDBJ databases">
        <title>Gilvimarinus fulvus sp. nov., isolated from the surface of Kelp.</title>
        <authorList>
            <person name="Sun Y.Y."/>
            <person name="Gong Y."/>
            <person name="Du Z.J."/>
        </authorList>
    </citation>
    <scope>NUCLEOTIDE SEQUENCE [LARGE SCALE GENOMIC DNA]</scope>
    <source>
        <strain evidence="1 2">SDUM040013</strain>
    </source>
</reference>
<dbReference type="Proteomes" id="UP001273505">
    <property type="component" value="Unassembled WGS sequence"/>
</dbReference>
<gene>
    <name evidence="1" type="ORF">SCD92_18525</name>
</gene>
<proteinExistence type="predicted"/>
<evidence type="ECO:0000313" key="1">
    <source>
        <dbReference type="EMBL" id="MDX6851378.1"/>
    </source>
</evidence>
<protein>
    <submittedName>
        <fullName evidence="1">Uncharacterized protein</fullName>
    </submittedName>
</protein>
<dbReference type="EMBL" id="JAXAFO010000053">
    <property type="protein sequence ID" value="MDX6851378.1"/>
    <property type="molecule type" value="Genomic_DNA"/>
</dbReference>
<name>A0ABU4S646_9GAMM</name>
<keyword evidence="2" id="KW-1185">Reference proteome</keyword>